<dbReference type="CDD" id="cd13144">
    <property type="entry name" value="MATE_like_4"/>
    <property type="match status" value="1"/>
</dbReference>
<proteinExistence type="predicted"/>
<dbReference type="GO" id="GO:0005886">
    <property type="term" value="C:plasma membrane"/>
    <property type="evidence" value="ECO:0007669"/>
    <property type="project" value="UniProtKB-SubCell"/>
</dbReference>
<keyword evidence="6 7" id="KW-0472">Membrane</keyword>
<sequence>MTVAPSENKMGVMPVGKLLAGMSIPMMLSMLVQALYNVVDSLYVARVSEAALSAVSLAFPVQNLLIAVSVGTAVGVNALLSRSLGEKNFAEANRAAQNGLFLSLVSALVFLVLGLCFSRLYFQAQISDPEIVEGGTQYVLICTVFSFGLFGQVMMERLLQSTGKSFYAMLSQLVGAVANIVLDPIFIFGWLGMPAMGVAGAALATVLGQIMGFCVGVYCNARFNREISISPRRFRPSWPTIRRIYGVGLPSMVMQSIGSVMTFGMNQILLVFSTTATAVFGVYFKLQSFVFMPVFGLNNGMVPIVAYNYGAHHKDRISHTIRLSVLTATCIMLVGTLIFELMPDVLMGFFDASEEMTRMGVRALRIIAVHFVLAGFCIVAGSVFQAMGRGLFSLINSLIRQLVVLLPVAFLFSRIGGLDAVWWAFPVAETASLLISAFFLRRIYREQIATL</sequence>
<dbReference type="PANTHER" id="PTHR43549:SF2">
    <property type="entry name" value="MULTIDRUG RESISTANCE PROTEIN NORM-RELATED"/>
    <property type="match status" value="1"/>
</dbReference>
<feature type="transmembrane region" description="Helical" evidence="7">
    <location>
        <begin position="421"/>
        <end position="440"/>
    </location>
</feature>
<reference evidence="8" key="1">
    <citation type="submission" date="2020-10" db="EMBL/GenBank/DDBJ databases">
        <authorList>
            <person name="Gilroy R."/>
        </authorList>
    </citation>
    <scope>NUCLEOTIDE SEQUENCE</scope>
    <source>
        <strain evidence="8">ChiHile30-977</strain>
    </source>
</reference>
<feature type="transmembrane region" description="Helical" evidence="7">
    <location>
        <begin position="59"/>
        <end position="80"/>
    </location>
</feature>
<evidence type="ECO:0000313" key="9">
    <source>
        <dbReference type="Proteomes" id="UP000886819"/>
    </source>
</evidence>
<dbReference type="InterPro" id="IPR048279">
    <property type="entry name" value="MdtK-like"/>
</dbReference>
<evidence type="ECO:0000256" key="5">
    <source>
        <dbReference type="ARBA" id="ARBA00022989"/>
    </source>
</evidence>
<feature type="transmembrane region" description="Helical" evidence="7">
    <location>
        <begin position="398"/>
        <end position="415"/>
    </location>
</feature>
<evidence type="ECO:0000256" key="1">
    <source>
        <dbReference type="ARBA" id="ARBA00004651"/>
    </source>
</evidence>
<protein>
    <submittedName>
        <fullName evidence="8">MATE family efflux transporter</fullName>
    </submittedName>
</protein>
<feature type="transmembrane region" description="Helical" evidence="7">
    <location>
        <begin position="363"/>
        <end position="386"/>
    </location>
</feature>
<dbReference type="EMBL" id="DVFI01000056">
    <property type="protein sequence ID" value="HIQ62713.1"/>
    <property type="molecule type" value="Genomic_DNA"/>
</dbReference>
<dbReference type="AlphaFoldDB" id="A0A9D0YXP4"/>
<dbReference type="Proteomes" id="UP000886819">
    <property type="component" value="Unassembled WGS sequence"/>
</dbReference>
<evidence type="ECO:0000256" key="6">
    <source>
        <dbReference type="ARBA" id="ARBA00023136"/>
    </source>
</evidence>
<feature type="transmembrane region" description="Helical" evidence="7">
    <location>
        <begin position="18"/>
        <end position="39"/>
    </location>
</feature>
<name>A0A9D0YXP4_9FIRM</name>
<evidence type="ECO:0000256" key="3">
    <source>
        <dbReference type="ARBA" id="ARBA00022475"/>
    </source>
</evidence>
<feature type="transmembrane region" description="Helical" evidence="7">
    <location>
        <begin position="197"/>
        <end position="223"/>
    </location>
</feature>
<organism evidence="8 9">
    <name type="scientific">Candidatus Avichristensenella intestinipullorum</name>
    <dbReference type="NCBI Taxonomy" id="2840693"/>
    <lineage>
        <taxon>Bacteria</taxon>
        <taxon>Bacillati</taxon>
        <taxon>Bacillota</taxon>
        <taxon>Clostridia</taxon>
        <taxon>Candidatus Avichristensenella</taxon>
    </lineage>
</organism>
<dbReference type="GO" id="GO:0015297">
    <property type="term" value="F:antiporter activity"/>
    <property type="evidence" value="ECO:0007669"/>
    <property type="project" value="InterPro"/>
</dbReference>
<feature type="transmembrane region" description="Helical" evidence="7">
    <location>
        <begin position="166"/>
        <end position="191"/>
    </location>
</feature>
<dbReference type="InterPro" id="IPR052031">
    <property type="entry name" value="Membrane_Transporter-Flippase"/>
</dbReference>
<feature type="transmembrane region" description="Helical" evidence="7">
    <location>
        <begin position="134"/>
        <end position="154"/>
    </location>
</feature>
<keyword evidence="4 7" id="KW-0812">Transmembrane</keyword>
<accession>A0A9D0YXP4</accession>
<evidence type="ECO:0000313" key="8">
    <source>
        <dbReference type="EMBL" id="HIQ62713.1"/>
    </source>
</evidence>
<comment type="subcellular location">
    <subcellularLocation>
        <location evidence="1">Cell membrane</location>
        <topology evidence="1">Multi-pass membrane protein</topology>
    </subcellularLocation>
</comment>
<dbReference type="NCBIfam" id="TIGR00797">
    <property type="entry name" value="matE"/>
    <property type="match status" value="1"/>
</dbReference>
<evidence type="ECO:0000256" key="7">
    <source>
        <dbReference type="SAM" id="Phobius"/>
    </source>
</evidence>
<gene>
    <name evidence="8" type="ORF">IAA66_03890</name>
</gene>
<keyword evidence="2" id="KW-0813">Transport</keyword>
<evidence type="ECO:0000256" key="2">
    <source>
        <dbReference type="ARBA" id="ARBA00022448"/>
    </source>
</evidence>
<dbReference type="PIRSF" id="PIRSF006603">
    <property type="entry name" value="DinF"/>
    <property type="match status" value="1"/>
</dbReference>
<keyword evidence="5 7" id="KW-1133">Transmembrane helix</keyword>
<feature type="transmembrane region" description="Helical" evidence="7">
    <location>
        <begin position="100"/>
        <end position="122"/>
    </location>
</feature>
<dbReference type="PANTHER" id="PTHR43549">
    <property type="entry name" value="MULTIDRUG RESISTANCE PROTEIN YPNP-RELATED"/>
    <property type="match status" value="1"/>
</dbReference>
<dbReference type="GO" id="GO:0042910">
    <property type="term" value="F:xenobiotic transmembrane transporter activity"/>
    <property type="evidence" value="ECO:0007669"/>
    <property type="project" value="InterPro"/>
</dbReference>
<feature type="transmembrane region" description="Helical" evidence="7">
    <location>
        <begin position="289"/>
        <end position="309"/>
    </location>
</feature>
<reference evidence="8" key="2">
    <citation type="journal article" date="2021" name="PeerJ">
        <title>Extensive microbial diversity within the chicken gut microbiome revealed by metagenomics and culture.</title>
        <authorList>
            <person name="Gilroy R."/>
            <person name="Ravi A."/>
            <person name="Getino M."/>
            <person name="Pursley I."/>
            <person name="Horton D.L."/>
            <person name="Alikhan N.F."/>
            <person name="Baker D."/>
            <person name="Gharbi K."/>
            <person name="Hall N."/>
            <person name="Watson M."/>
            <person name="Adriaenssens E.M."/>
            <person name="Foster-Nyarko E."/>
            <person name="Jarju S."/>
            <person name="Secka A."/>
            <person name="Antonio M."/>
            <person name="Oren A."/>
            <person name="Chaudhuri R.R."/>
            <person name="La Ragione R."/>
            <person name="Hildebrand F."/>
            <person name="Pallen M.J."/>
        </authorList>
    </citation>
    <scope>NUCLEOTIDE SEQUENCE</scope>
    <source>
        <strain evidence="8">ChiHile30-977</strain>
    </source>
</reference>
<dbReference type="InterPro" id="IPR002528">
    <property type="entry name" value="MATE_fam"/>
</dbReference>
<keyword evidence="3" id="KW-1003">Cell membrane</keyword>
<comment type="caution">
    <text evidence="8">The sequence shown here is derived from an EMBL/GenBank/DDBJ whole genome shotgun (WGS) entry which is preliminary data.</text>
</comment>
<feature type="transmembrane region" description="Helical" evidence="7">
    <location>
        <begin position="321"/>
        <end position="343"/>
    </location>
</feature>
<dbReference type="Pfam" id="PF01554">
    <property type="entry name" value="MatE"/>
    <property type="match status" value="2"/>
</dbReference>
<evidence type="ECO:0000256" key="4">
    <source>
        <dbReference type="ARBA" id="ARBA00022692"/>
    </source>
</evidence>